<keyword evidence="2" id="KW-1185">Reference proteome</keyword>
<reference evidence="1" key="2">
    <citation type="submission" date="2020-09" db="EMBL/GenBank/DDBJ databases">
        <authorList>
            <person name="Sun Q."/>
            <person name="Kim S."/>
        </authorList>
    </citation>
    <scope>NUCLEOTIDE SEQUENCE</scope>
    <source>
        <strain evidence="1">KCTC 12711</strain>
    </source>
</reference>
<comment type="caution">
    <text evidence="1">The sequence shown here is derived from an EMBL/GenBank/DDBJ whole genome shotgun (WGS) entry which is preliminary data.</text>
</comment>
<dbReference type="Proteomes" id="UP000614811">
    <property type="component" value="Unassembled WGS sequence"/>
</dbReference>
<name>A0A918RXA1_9GAMM</name>
<sequence length="69" mass="8116">MTLVAEIYRWPFRKKSNNDLYLYKIQFKCVLLKHNKVSRFTIENADFAAVSVTDPLSPLTYTEYKPVAE</sequence>
<dbReference type="EMBL" id="BMXA01000004">
    <property type="protein sequence ID" value="GHA14510.1"/>
    <property type="molecule type" value="Genomic_DNA"/>
</dbReference>
<dbReference type="AlphaFoldDB" id="A0A918RXA1"/>
<evidence type="ECO:0000313" key="1">
    <source>
        <dbReference type="EMBL" id="GHA14510.1"/>
    </source>
</evidence>
<reference evidence="1" key="1">
    <citation type="journal article" date="2014" name="Int. J. Syst. Evol. Microbiol.">
        <title>Complete genome sequence of Corynebacterium casei LMG S-19264T (=DSM 44701T), isolated from a smear-ripened cheese.</title>
        <authorList>
            <consortium name="US DOE Joint Genome Institute (JGI-PGF)"/>
            <person name="Walter F."/>
            <person name="Albersmeier A."/>
            <person name="Kalinowski J."/>
            <person name="Ruckert C."/>
        </authorList>
    </citation>
    <scope>NUCLEOTIDE SEQUENCE</scope>
    <source>
        <strain evidence="1">KCTC 12711</strain>
    </source>
</reference>
<proteinExistence type="predicted"/>
<organism evidence="1 2">
    <name type="scientific">Arenicella chitinivorans</name>
    <dbReference type="NCBI Taxonomy" id="1329800"/>
    <lineage>
        <taxon>Bacteria</taxon>
        <taxon>Pseudomonadati</taxon>
        <taxon>Pseudomonadota</taxon>
        <taxon>Gammaproteobacteria</taxon>
        <taxon>Arenicellales</taxon>
        <taxon>Arenicellaceae</taxon>
        <taxon>Arenicella</taxon>
    </lineage>
</organism>
<protein>
    <submittedName>
        <fullName evidence="1">Uncharacterized protein</fullName>
    </submittedName>
</protein>
<evidence type="ECO:0000313" key="2">
    <source>
        <dbReference type="Proteomes" id="UP000614811"/>
    </source>
</evidence>
<accession>A0A918RXA1</accession>
<gene>
    <name evidence="1" type="ORF">GCM10008090_25380</name>
</gene>